<feature type="domain" description="AB hydrolase-1" evidence="1">
    <location>
        <begin position="70"/>
        <end position="252"/>
    </location>
</feature>
<dbReference type="AlphaFoldDB" id="A0A927U8X6"/>
<accession>A0A927U8X6</accession>
<protein>
    <submittedName>
        <fullName evidence="2">Alpha/beta hydrolase</fullName>
    </submittedName>
</protein>
<organism evidence="2 3">
    <name type="scientific">Pseudobutyrivibrio ruminis</name>
    <dbReference type="NCBI Taxonomy" id="46206"/>
    <lineage>
        <taxon>Bacteria</taxon>
        <taxon>Bacillati</taxon>
        <taxon>Bacillota</taxon>
        <taxon>Clostridia</taxon>
        <taxon>Lachnospirales</taxon>
        <taxon>Lachnospiraceae</taxon>
        <taxon>Pseudobutyrivibrio</taxon>
    </lineage>
</organism>
<dbReference type="Pfam" id="PF00561">
    <property type="entry name" value="Abhydrolase_1"/>
    <property type="match status" value="1"/>
</dbReference>
<dbReference type="Gene3D" id="3.40.50.1820">
    <property type="entry name" value="alpha/beta hydrolase"/>
    <property type="match status" value="1"/>
</dbReference>
<dbReference type="Proteomes" id="UP000766246">
    <property type="component" value="Unassembled WGS sequence"/>
</dbReference>
<evidence type="ECO:0000313" key="2">
    <source>
        <dbReference type="EMBL" id="MBE5920546.1"/>
    </source>
</evidence>
<evidence type="ECO:0000259" key="1">
    <source>
        <dbReference type="Pfam" id="PF00561"/>
    </source>
</evidence>
<dbReference type="PANTHER" id="PTHR43433:SF5">
    <property type="entry name" value="AB HYDROLASE-1 DOMAIN-CONTAINING PROTEIN"/>
    <property type="match status" value="1"/>
</dbReference>
<dbReference type="InterPro" id="IPR029058">
    <property type="entry name" value="AB_hydrolase_fold"/>
</dbReference>
<dbReference type="PANTHER" id="PTHR43433">
    <property type="entry name" value="HYDROLASE, ALPHA/BETA FOLD FAMILY PROTEIN"/>
    <property type="match status" value="1"/>
</dbReference>
<dbReference type="InterPro" id="IPR000073">
    <property type="entry name" value="AB_hydrolase_1"/>
</dbReference>
<sequence>MQKNGCVKVGDTDMYYVAFGEGKKNLVVLPGLSDGLWTVKGKAWLLAGSYKKFFNDYTVYMFSRKNLIPEGYSIEDMANDQAIAMQNLGIEKAIVMGVSQGGMIAQYLAASHGELVEKLVLVVTAPYANDTIKSVVTKWIEMTKTASHTDLMLDTAEKVYTKSFNEKNKKYLPMLARFTKPHNYDRFCKNAYAILNFDARPILSKIKCPTYIMSGNCDNTVGNDAPYELNEGIVGSEVLIFDGLGHGLFEEDKDFYNKVLEYCNKNSDIKI</sequence>
<keyword evidence="2" id="KW-0378">Hydrolase</keyword>
<proteinExistence type="predicted"/>
<dbReference type="SUPFAM" id="SSF53474">
    <property type="entry name" value="alpha/beta-Hydrolases"/>
    <property type="match status" value="1"/>
</dbReference>
<dbReference type="InterPro" id="IPR050471">
    <property type="entry name" value="AB_hydrolase"/>
</dbReference>
<gene>
    <name evidence="2" type="ORF">E7272_11990</name>
</gene>
<reference evidence="2" key="1">
    <citation type="submission" date="2019-04" db="EMBL/GenBank/DDBJ databases">
        <title>Evolution of Biomass-Degrading Anaerobic Consortia Revealed by Metagenomics.</title>
        <authorList>
            <person name="Peng X."/>
        </authorList>
    </citation>
    <scope>NUCLEOTIDE SEQUENCE</scope>
    <source>
        <strain evidence="2">SIG311</strain>
    </source>
</reference>
<comment type="caution">
    <text evidence="2">The sequence shown here is derived from an EMBL/GenBank/DDBJ whole genome shotgun (WGS) entry which is preliminary data.</text>
</comment>
<name>A0A927U8X6_9FIRM</name>
<evidence type="ECO:0000313" key="3">
    <source>
        <dbReference type="Proteomes" id="UP000766246"/>
    </source>
</evidence>
<dbReference type="EMBL" id="SVER01000037">
    <property type="protein sequence ID" value="MBE5920546.1"/>
    <property type="molecule type" value="Genomic_DNA"/>
</dbReference>
<dbReference type="GO" id="GO:0016787">
    <property type="term" value="F:hydrolase activity"/>
    <property type="evidence" value="ECO:0007669"/>
    <property type="project" value="UniProtKB-KW"/>
</dbReference>